<dbReference type="PANTHER" id="PTHR10159:SF519">
    <property type="entry name" value="DUAL SPECIFICITY PROTEIN PHOSPHATASE MPK3"/>
    <property type="match status" value="1"/>
</dbReference>
<dbReference type="VEuPathDB" id="TriTrypDB:BSAL_27785"/>
<proteinExistence type="inferred from homology"/>
<feature type="region of interest" description="Disordered" evidence="5">
    <location>
        <begin position="179"/>
        <end position="214"/>
    </location>
</feature>
<dbReference type="PANTHER" id="PTHR10159">
    <property type="entry name" value="DUAL SPECIFICITY PROTEIN PHOSPHATASE"/>
    <property type="match status" value="1"/>
</dbReference>
<dbReference type="EC" id="3.1.3.48" evidence="2"/>
<evidence type="ECO:0000256" key="2">
    <source>
        <dbReference type="ARBA" id="ARBA00013064"/>
    </source>
</evidence>
<dbReference type="CDD" id="cd14498">
    <property type="entry name" value="DSP"/>
    <property type="match status" value="1"/>
</dbReference>
<dbReference type="InterPro" id="IPR029021">
    <property type="entry name" value="Prot-tyrosine_phosphatase-like"/>
</dbReference>
<dbReference type="GO" id="GO:0043409">
    <property type="term" value="P:negative regulation of MAPK cascade"/>
    <property type="evidence" value="ECO:0007669"/>
    <property type="project" value="TreeGrafter"/>
</dbReference>
<dbReference type="OrthoDB" id="165342at2759"/>
<evidence type="ECO:0000256" key="1">
    <source>
        <dbReference type="ARBA" id="ARBA00008601"/>
    </source>
</evidence>
<evidence type="ECO:0000313" key="7">
    <source>
        <dbReference type="EMBL" id="CUI15163.1"/>
    </source>
</evidence>
<keyword evidence="8" id="KW-1185">Reference proteome</keyword>
<dbReference type="GO" id="GO:0033550">
    <property type="term" value="F:MAP kinase tyrosine phosphatase activity"/>
    <property type="evidence" value="ECO:0007669"/>
    <property type="project" value="TreeGrafter"/>
</dbReference>
<dbReference type="GO" id="GO:0017017">
    <property type="term" value="F:MAP kinase tyrosine/serine/threonine phosphatase activity"/>
    <property type="evidence" value="ECO:0007669"/>
    <property type="project" value="TreeGrafter"/>
</dbReference>
<gene>
    <name evidence="7" type="ORF">BSAL_27785</name>
</gene>
<feature type="region of interest" description="Disordered" evidence="5">
    <location>
        <begin position="347"/>
        <end position="378"/>
    </location>
</feature>
<dbReference type="GO" id="GO:0008330">
    <property type="term" value="F:protein tyrosine/threonine phosphatase activity"/>
    <property type="evidence" value="ECO:0007669"/>
    <property type="project" value="TreeGrafter"/>
</dbReference>
<dbReference type="PROSITE" id="PS00383">
    <property type="entry name" value="TYR_PHOSPHATASE_1"/>
    <property type="match status" value="1"/>
</dbReference>
<feature type="domain" description="Tyrosine specific protein phosphatases" evidence="6">
    <location>
        <begin position="227"/>
        <end position="281"/>
    </location>
</feature>
<evidence type="ECO:0000256" key="4">
    <source>
        <dbReference type="ARBA" id="ARBA00022912"/>
    </source>
</evidence>
<dbReference type="InterPro" id="IPR000340">
    <property type="entry name" value="Dual-sp_phosphatase_cat-dom"/>
</dbReference>
<name>A0A0S4KKQ9_BODSA</name>
<dbReference type="Proteomes" id="UP000051952">
    <property type="component" value="Unassembled WGS sequence"/>
</dbReference>
<dbReference type="InterPro" id="IPR016130">
    <property type="entry name" value="Tyr_Pase_AS"/>
</dbReference>
<feature type="region of interest" description="Disordered" evidence="5">
    <location>
        <begin position="72"/>
        <end position="109"/>
    </location>
</feature>
<evidence type="ECO:0000313" key="8">
    <source>
        <dbReference type="Proteomes" id="UP000051952"/>
    </source>
</evidence>
<protein>
    <recommendedName>
        <fullName evidence="2">protein-tyrosine-phosphatase</fullName>
        <ecNumber evidence="2">3.1.3.48</ecNumber>
    </recommendedName>
</protein>
<evidence type="ECO:0000256" key="3">
    <source>
        <dbReference type="ARBA" id="ARBA00022801"/>
    </source>
</evidence>
<keyword evidence="3" id="KW-0378">Hydrolase</keyword>
<dbReference type="SUPFAM" id="SSF52799">
    <property type="entry name" value="(Phosphotyrosine protein) phosphatases II"/>
    <property type="match status" value="1"/>
</dbReference>
<dbReference type="InterPro" id="IPR000387">
    <property type="entry name" value="Tyr_Pase_dom"/>
</dbReference>
<dbReference type="AlphaFoldDB" id="A0A0S4KKQ9"/>
<sequence length="458" mass="48850">MPAKCSTISPIAFSEDCELCARDAEEEYLTHEFRSLTPAQRNIAPSPCALSLPGSHTASPKLEALPSAYTSPVRGDMSPLSPPRFTVPGGRNDVSLSVEGGRSKSGESSSCCPHRGKLFLSSVQAMFLLGSGENVFEIGAVLSCLPAVNGDVSALAKKANIEHHAYFLLDDNDALTVRLGDGSPTSSPRSSTKQRLSVTPPPPTVQDGDKSSDDNIFHKFQDGPALRNALQFIHANRLANRNVLVHCDGGVLRSPATVISYLMAFTSRSMAEASSIVKRCRSIVHVRLLEDSLQAFETSLHNSSANSHSCQSVNFGDRSSFEFGAASTMHVPESECVVLDPVRSTVRGRTSSSDSHSTPRLCATRTPYGPLGDSDDDRDPFHRLHDDASAGADIEISHQFSPATATTAVTVTPFTMGQRLASSSTSSRNVLIGALSPTISNAAPTKPLNKPFLSVRID</sequence>
<dbReference type="Pfam" id="PF00782">
    <property type="entry name" value="DSPc"/>
    <property type="match status" value="1"/>
</dbReference>
<comment type="similarity">
    <text evidence="1">Belongs to the protein-tyrosine phosphatase family. Non-receptor class dual specificity subfamily.</text>
</comment>
<dbReference type="Gene3D" id="3.90.190.10">
    <property type="entry name" value="Protein tyrosine phosphatase superfamily"/>
    <property type="match status" value="1"/>
</dbReference>
<keyword evidence="4" id="KW-0904">Protein phosphatase</keyword>
<dbReference type="GO" id="GO:0005737">
    <property type="term" value="C:cytoplasm"/>
    <property type="evidence" value="ECO:0007669"/>
    <property type="project" value="TreeGrafter"/>
</dbReference>
<accession>A0A0S4KKQ9</accession>
<feature type="compositionally biased region" description="Polar residues" evidence="5">
    <location>
        <begin position="183"/>
        <end position="197"/>
    </location>
</feature>
<dbReference type="EMBL" id="CYKH01001850">
    <property type="protein sequence ID" value="CUI15163.1"/>
    <property type="molecule type" value="Genomic_DNA"/>
</dbReference>
<dbReference type="PROSITE" id="PS50056">
    <property type="entry name" value="TYR_PHOSPHATASE_2"/>
    <property type="match status" value="1"/>
</dbReference>
<organism evidence="7 8">
    <name type="scientific">Bodo saltans</name>
    <name type="common">Flagellated protozoan</name>
    <dbReference type="NCBI Taxonomy" id="75058"/>
    <lineage>
        <taxon>Eukaryota</taxon>
        <taxon>Discoba</taxon>
        <taxon>Euglenozoa</taxon>
        <taxon>Kinetoplastea</taxon>
        <taxon>Metakinetoplastina</taxon>
        <taxon>Eubodonida</taxon>
        <taxon>Bodonidae</taxon>
        <taxon>Bodo</taxon>
    </lineage>
</organism>
<evidence type="ECO:0000256" key="5">
    <source>
        <dbReference type="SAM" id="MobiDB-lite"/>
    </source>
</evidence>
<reference evidence="8" key="1">
    <citation type="submission" date="2015-09" db="EMBL/GenBank/DDBJ databases">
        <authorList>
            <consortium name="Pathogen Informatics"/>
        </authorList>
    </citation>
    <scope>NUCLEOTIDE SEQUENCE [LARGE SCALE GENOMIC DNA]</scope>
    <source>
        <strain evidence="8">Lake Konstanz</strain>
    </source>
</reference>
<evidence type="ECO:0000259" key="6">
    <source>
        <dbReference type="PROSITE" id="PS50056"/>
    </source>
</evidence>